<accession>A0A8H4N526</accession>
<proteinExistence type="predicted"/>
<dbReference type="OrthoDB" id="5358475at2759"/>
<evidence type="ECO:0000259" key="1">
    <source>
        <dbReference type="Pfam" id="PF07944"/>
    </source>
</evidence>
<dbReference type="GO" id="GO:0005975">
    <property type="term" value="P:carbohydrate metabolic process"/>
    <property type="evidence" value="ECO:0007669"/>
    <property type="project" value="InterPro"/>
</dbReference>
<comment type="caution">
    <text evidence="2">The sequence shown here is derived from an EMBL/GenBank/DDBJ whole genome shotgun (WGS) entry which is preliminary data.</text>
</comment>
<dbReference type="Proteomes" id="UP000572817">
    <property type="component" value="Unassembled WGS sequence"/>
</dbReference>
<dbReference type="Pfam" id="PF07944">
    <property type="entry name" value="Beta-AFase-like_GH127_cat"/>
    <property type="match status" value="1"/>
</dbReference>
<evidence type="ECO:0000313" key="3">
    <source>
        <dbReference type="Proteomes" id="UP000572817"/>
    </source>
</evidence>
<organism evidence="2 3">
    <name type="scientific">Botryosphaeria dothidea</name>
    <dbReference type="NCBI Taxonomy" id="55169"/>
    <lineage>
        <taxon>Eukaryota</taxon>
        <taxon>Fungi</taxon>
        <taxon>Dikarya</taxon>
        <taxon>Ascomycota</taxon>
        <taxon>Pezizomycotina</taxon>
        <taxon>Dothideomycetes</taxon>
        <taxon>Dothideomycetes incertae sedis</taxon>
        <taxon>Botryosphaeriales</taxon>
        <taxon>Botryosphaeriaceae</taxon>
        <taxon>Botryosphaeria</taxon>
    </lineage>
</organism>
<reference evidence="2" key="1">
    <citation type="submission" date="2020-04" db="EMBL/GenBank/DDBJ databases">
        <title>Genome Assembly and Annotation of Botryosphaeria dothidea sdau 11-99, a Latent Pathogen of Apple Fruit Ring Rot in China.</title>
        <authorList>
            <person name="Yu C."/>
            <person name="Diao Y."/>
            <person name="Lu Q."/>
            <person name="Zhao J."/>
            <person name="Cui S."/>
            <person name="Peng C."/>
            <person name="He B."/>
            <person name="Liu H."/>
        </authorList>
    </citation>
    <scope>NUCLEOTIDE SEQUENCE [LARGE SCALE GENOMIC DNA]</scope>
    <source>
        <strain evidence="2">Sdau11-99</strain>
    </source>
</reference>
<dbReference type="EMBL" id="WWBZ02000022">
    <property type="protein sequence ID" value="KAF4307513.1"/>
    <property type="molecule type" value="Genomic_DNA"/>
</dbReference>
<dbReference type="SUPFAM" id="SSF48208">
    <property type="entry name" value="Six-hairpin glycosidases"/>
    <property type="match status" value="1"/>
</dbReference>
<evidence type="ECO:0000313" key="2">
    <source>
        <dbReference type="EMBL" id="KAF4307513.1"/>
    </source>
</evidence>
<feature type="domain" description="Non-reducing end beta-L-arabinofuranosidase-like GH127 catalytic" evidence="1">
    <location>
        <begin position="311"/>
        <end position="406"/>
    </location>
</feature>
<keyword evidence="3" id="KW-1185">Reference proteome</keyword>
<dbReference type="AlphaFoldDB" id="A0A8H4N526"/>
<protein>
    <recommendedName>
        <fullName evidence="1">Non-reducing end beta-L-arabinofuranosidase-like GH127 catalytic domain-containing protein</fullName>
    </recommendedName>
</protein>
<name>A0A8H4N526_9PEZI</name>
<dbReference type="InterPro" id="IPR008928">
    <property type="entry name" value="6-hairpin_glycosidase_sf"/>
</dbReference>
<sequence length="706" mass="80395">MASPDLVPLKYELFPLGSIQPNGWMRDQLRLCGQGLGGNLFKFYRFVKDSTWLGGTWEYSALNEAATYWYSYIVPLAFSLDRSGDEALVQELKRQAEHFLEYTLENQSDDGWLGPEKTRQTRGIWARCLLLQGLMNHAIADASKRSAIVGSILKFMRLVDKMLKNDYEGYLPKEGDEFDKQWFGVVRAHELSTTLQWLYDVPEASEDRHTIWTVMEMLWEGSRLAKRDWTVFFADENFPRNPSVRHESPNFQHGVNVAQGLRYPPQLYRMHPSPNLWTLCKEAVDRVFEFHGTPAGTLTSDEYIGGLSPRRGSELCCSAELMFSLAYMHRLFGDNNFADRMELAAFNALPAAISPDWFSHQYVTQINQPWAREFPLEQDEKTPFYDVCRYANVFGLEPEFPCCTVNHPTAYPKLLMNAFLRVPIPPSSQALPTILHAYMIPSTLNTDELTIRCETNYPFAPCATLYSISTVQSFDFFIRVPGWATPSSTIEFGEKTTSAPHSEQFIPNVDDPSFASLHRIQIPPSQNFKISVTLRADVDIQYHADKSISISYGPLLFAHTIDFEETTRLPRNHKDQISHCAEVANFEGDEDWKTRVRDHDLLPTSPWNVAIDPTKEMKLISEDPWMDAAKSRIRELPNPVWSKSSSPVYIEASVIEVDWPVKNGTAADPKDVDTSAAGVRGRPFRTKLAPYGTAKLHIAQFPTVNL</sequence>
<gene>
    <name evidence="2" type="ORF">GTA08_BOTSDO03852</name>
</gene>
<dbReference type="InterPro" id="IPR012878">
    <property type="entry name" value="Beta-AFase-like_GH127_cat"/>
</dbReference>